<comment type="caution">
    <text evidence="1">The sequence shown here is derived from an EMBL/GenBank/DDBJ whole genome shotgun (WGS) entry which is preliminary data.</text>
</comment>
<protein>
    <recommendedName>
        <fullName evidence="3">Cupin domain-containing protein</fullName>
    </recommendedName>
</protein>
<dbReference type="EMBL" id="JALGBI010000003">
    <property type="protein sequence ID" value="MCJ0765597.1"/>
    <property type="molecule type" value="Genomic_DNA"/>
</dbReference>
<sequence>MPITTVRPAPEDMQRCVARFSELQRCDTGLPDMALDGCHRAFLNVLGFSQPKGEGQFSPFGDRAPAPVSHLKAGFGVSFICARPGNGVLMHTHDTVETFMVMKGRWKIEWEGAQGVAGVTLGPLDFIACPVGVQRRFECLEAPAGGDEGLLLGVIAGDSPAAEISPEGVRALVDAGIFPPERLTA</sequence>
<evidence type="ECO:0000313" key="2">
    <source>
        <dbReference type="Proteomes" id="UP001139447"/>
    </source>
</evidence>
<proteinExistence type="predicted"/>
<organism evidence="1 2">
    <name type="scientific">Variovorax terrae</name>
    <dbReference type="NCBI Taxonomy" id="2923278"/>
    <lineage>
        <taxon>Bacteria</taxon>
        <taxon>Pseudomonadati</taxon>
        <taxon>Pseudomonadota</taxon>
        <taxon>Betaproteobacteria</taxon>
        <taxon>Burkholderiales</taxon>
        <taxon>Comamonadaceae</taxon>
        <taxon>Variovorax</taxon>
    </lineage>
</organism>
<dbReference type="InterPro" id="IPR011051">
    <property type="entry name" value="RmlC_Cupin_sf"/>
</dbReference>
<dbReference type="Gene3D" id="2.60.120.10">
    <property type="entry name" value="Jelly Rolls"/>
    <property type="match status" value="1"/>
</dbReference>
<evidence type="ECO:0000313" key="1">
    <source>
        <dbReference type="EMBL" id="MCJ0765597.1"/>
    </source>
</evidence>
<dbReference type="InterPro" id="IPR014710">
    <property type="entry name" value="RmlC-like_jellyroll"/>
</dbReference>
<accession>A0A9X1VY43</accession>
<reference evidence="1" key="1">
    <citation type="submission" date="2022-03" db="EMBL/GenBank/DDBJ databases">
        <authorList>
            <person name="Woo C.Y."/>
        </authorList>
    </citation>
    <scope>NUCLEOTIDE SEQUENCE</scope>
    <source>
        <strain evidence="1">CYS-02</strain>
    </source>
</reference>
<dbReference type="AlphaFoldDB" id="A0A9X1VY43"/>
<dbReference type="Proteomes" id="UP001139447">
    <property type="component" value="Unassembled WGS sequence"/>
</dbReference>
<gene>
    <name evidence="1" type="ORF">MMF98_20480</name>
</gene>
<dbReference type="RefSeq" id="WP_243309165.1">
    <property type="nucleotide sequence ID" value="NZ_JALGBI010000003.1"/>
</dbReference>
<dbReference type="SUPFAM" id="SSF51182">
    <property type="entry name" value="RmlC-like cupins"/>
    <property type="match status" value="1"/>
</dbReference>
<keyword evidence="2" id="KW-1185">Reference proteome</keyword>
<evidence type="ECO:0008006" key="3">
    <source>
        <dbReference type="Google" id="ProtNLM"/>
    </source>
</evidence>
<name>A0A9X1VY43_9BURK</name>